<comment type="caution">
    <text evidence="3">The sequence shown here is derived from an EMBL/GenBank/DDBJ whole genome shotgun (WGS) entry which is preliminary data.</text>
</comment>
<dbReference type="PROSITE" id="PS00941">
    <property type="entry name" value="CARBOXYLESTERASE_B_2"/>
    <property type="match status" value="1"/>
</dbReference>
<reference evidence="3" key="1">
    <citation type="submission" date="2021-02" db="EMBL/GenBank/DDBJ databases">
        <authorList>
            <person name="Nowell W R."/>
        </authorList>
    </citation>
    <scope>NUCLEOTIDE SEQUENCE</scope>
    <source>
        <strain evidence="3">Ploen Becks lab</strain>
    </source>
</reference>
<gene>
    <name evidence="3" type="ORF">OXX778_LOCUS13477</name>
</gene>
<dbReference type="Gene3D" id="3.40.50.1820">
    <property type="entry name" value="alpha/beta hydrolase"/>
    <property type="match status" value="1"/>
</dbReference>
<dbReference type="PANTHER" id="PTHR45570:SF1">
    <property type="entry name" value="CARBOXYLIC ESTER HYDROLASE"/>
    <property type="match status" value="1"/>
</dbReference>
<dbReference type="InterPro" id="IPR002018">
    <property type="entry name" value="CarbesteraseB"/>
</dbReference>
<dbReference type="InterPro" id="IPR029058">
    <property type="entry name" value="AB_hydrolase_fold"/>
</dbReference>
<sequence length="529" mass="60767">MKRICSIIILCFLFKISYSLAPIVKTTYGLIQGVEDDLVYMYLGIPFAKPPINDLRWKNPVDMEKWSNIYDASSLKPACPQLNCSSRMPAESCPPNYSEDCLYLNIYVPKNLNESKAVMLFIHGGNYQYQGANSILFDGRRYSNFTDTILVNIQYRIGALGFLVTGKTSDQANGNYGILDQRMAIMWVKNNIFAFNGDPNRITLFGQSAGAESVSIHLLSEDMQDKFNNAIIQSSPMAIPFKNYEESLLLYNIFTQTLNCSIQDMKCLRSKSIDDILNAQIVAENKVSSVKLLEFFEAWLPWIDGKIIKGQLLDFPKWIKSANFQFKQFIIGTLVEECYIYINLAFPNLISLAEYTGLILGGFKQHSIDILLNYPPNLLANDQRDQLSVLATHWVFLCGSRRFLEQAINSNNSSLGYYQYVFDYSLDFAGWDNFTFCYNHSCHGSDMPYTFDSVDDYFTKDGKRLAKSHLTYWSNFAKTNKAGSSDGLEWNEYKLEKKSFLKFKKDFNDYGQDYKKKQCDFFDSIGYYY</sequence>
<evidence type="ECO:0000259" key="2">
    <source>
        <dbReference type="Pfam" id="PF00135"/>
    </source>
</evidence>
<evidence type="ECO:0000313" key="3">
    <source>
        <dbReference type="EMBL" id="CAF0941962.1"/>
    </source>
</evidence>
<dbReference type="Proteomes" id="UP000663879">
    <property type="component" value="Unassembled WGS sequence"/>
</dbReference>
<dbReference type="SUPFAM" id="SSF53474">
    <property type="entry name" value="alpha/beta-Hydrolases"/>
    <property type="match status" value="1"/>
</dbReference>
<dbReference type="Pfam" id="PF00135">
    <property type="entry name" value="COesterase"/>
    <property type="match status" value="1"/>
</dbReference>
<protein>
    <recommendedName>
        <fullName evidence="2">Carboxylesterase type B domain-containing protein</fullName>
    </recommendedName>
</protein>
<keyword evidence="1" id="KW-0732">Signal</keyword>
<dbReference type="EMBL" id="CAJNOC010002597">
    <property type="protein sequence ID" value="CAF0941962.1"/>
    <property type="molecule type" value="Genomic_DNA"/>
</dbReference>
<dbReference type="AlphaFoldDB" id="A0A814CIR1"/>
<accession>A0A814CIR1</accession>
<evidence type="ECO:0000256" key="1">
    <source>
        <dbReference type="SAM" id="SignalP"/>
    </source>
</evidence>
<keyword evidence="4" id="KW-1185">Reference proteome</keyword>
<dbReference type="OrthoDB" id="3200163at2759"/>
<dbReference type="PANTHER" id="PTHR45570">
    <property type="entry name" value="CARBOXYLIC ESTER HYDROLASE"/>
    <property type="match status" value="1"/>
</dbReference>
<feature type="domain" description="Carboxylesterase type B" evidence="2">
    <location>
        <begin position="22"/>
        <end position="522"/>
    </location>
</feature>
<proteinExistence type="predicted"/>
<organism evidence="3 4">
    <name type="scientific">Brachionus calyciflorus</name>
    <dbReference type="NCBI Taxonomy" id="104777"/>
    <lineage>
        <taxon>Eukaryota</taxon>
        <taxon>Metazoa</taxon>
        <taxon>Spiralia</taxon>
        <taxon>Gnathifera</taxon>
        <taxon>Rotifera</taxon>
        <taxon>Eurotatoria</taxon>
        <taxon>Monogononta</taxon>
        <taxon>Pseudotrocha</taxon>
        <taxon>Ploima</taxon>
        <taxon>Brachionidae</taxon>
        <taxon>Brachionus</taxon>
    </lineage>
</organism>
<feature type="signal peptide" evidence="1">
    <location>
        <begin position="1"/>
        <end position="19"/>
    </location>
</feature>
<name>A0A814CIR1_9BILA</name>
<feature type="chain" id="PRO_5032476128" description="Carboxylesterase type B domain-containing protein" evidence="1">
    <location>
        <begin position="20"/>
        <end position="529"/>
    </location>
</feature>
<evidence type="ECO:0000313" key="4">
    <source>
        <dbReference type="Proteomes" id="UP000663879"/>
    </source>
</evidence>
<dbReference type="InterPro" id="IPR019819">
    <property type="entry name" value="Carboxylesterase_B_CS"/>
</dbReference>